<dbReference type="FunFam" id="1.10.287.950:FF:000001">
    <property type="entry name" value="Methyl-accepting chemotaxis sensory transducer"/>
    <property type="match status" value="1"/>
</dbReference>
<dbReference type="SUPFAM" id="SSF47170">
    <property type="entry name" value="Aspartate receptor, ligand-binding domain"/>
    <property type="match status" value="1"/>
</dbReference>
<dbReference type="PROSITE" id="PS50885">
    <property type="entry name" value="HAMP"/>
    <property type="match status" value="1"/>
</dbReference>
<keyword evidence="7 12" id="KW-1133">Transmembrane helix</keyword>
<feature type="domain" description="Methyl-accepting transducer" evidence="13">
    <location>
        <begin position="271"/>
        <end position="500"/>
    </location>
</feature>
<evidence type="ECO:0000256" key="1">
    <source>
        <dbReference type="ARBA" id="ARBA00004429"/>
    </source>
</evidence>
<comment type="similarity">
    <text evidence="10">Belongs to the methyl-accepting chemotaxis (MCP) protein family.</text>
</comment>
<dbReference type="AlphaFoldDB" id="A0A7X1EGR8"/>
<dbReference type="PROSITE" id="PS50111">
    <property type="entry name" value="CHEMOTAXIS_TRANSDUC_2"/>
    <property type="match status" value="1"/>
</dbReference>
<dbReference type="Pfam" id="PF00672">
    <property type="entry name" value="HAMP"/>
    <property type="match status" value="1"/>
</dbReference>
<evidence type="ECO:0000256" key="12">
    <source>
        <dbReference type="SAM" id="Phobius"/>
    </source>
</evidence>
<feature type="transmembrane region" description="Helical" evidence="12">
    <location>
        <begin position="191"/>
        <end position="212"/>
    </location>
</feature>
<dbReference type="InterPro" id="IPR004090">
    <property type="entry name" value="Chemotax_Me-accpt_rcpt"/>
</dbReference>
<evidence type="ECO:0000256" key="10">
    <source>
        <dbReference type="ARBA" id="ARBA00029447"/>
    </source>
</evidence>
<dbReference type="PRINTS" id="PR00260">
    <property type="entry name" value="CHEMTRNSDUCR"/>
</dbReference>
<dbReference type="CDD" id="cd06225">
    <property type="entry name" value="HAMP"/>
    <property type="match status" value="1"/>
</dbReference>
<dbReference type="SUPFAM" id="SSF58104">
    <property type="entry name" value="Methyl-accepting chemotaxis protein (MCP) signaling domain"/>
    <property type="match status" value="1"/>
</dbReference>
<feature type="domain" description="HAMP" evidence="14">
    <location>
        <begin position="214"/>
        <end position="266"/>
    </location>
</feature>
<keyword evidence="3" id="KW-0488">Methylation</keyword>
<dbReference type="InterPro" id="IPR051310">
    <property type="entry name" value="MCP_chemotaxis"/>
</dbReference>
<organism evidence="15 16">
    <name type="scientific">Citrobacter cronae</name>
    <dbReference type="NCBI Taxonomy" id="1748967"/>
    <lineage>
        <taxon>Bacteria</taxon>
        <taxon>Pseudomonadati</taxon>
        <taxon>Pseudomonadota</taxon>
        <taxon>Gammaproteobacteria</taxon>
        <taxon>Enterobacterales</taxon>
        <taxon>Enterobacteriaceae</taxon>
        <taxon>Citrobacter</taxon>
        <taxon>Citrobacter freundii complex</taxon>
    </lineage>
</organism>
<dbReference type="PANTHER" id="PTHR43531:SF14">
    <property type="entry name" value="METHYL-ACCEPTING CHEMOTAXIS PROTEIN I-RELATED"/>
    <property type="match status" value="1"/>
</dbReference>
<evidence type="ECO:0000256" key="4">
    <source>
        <dbReference type="ARBA" id="ARBA00022500"/>
    </source>
</evidence>
<keyword evidence="6 12" id="KW-0812">Transmembrane</keyword>
<dbReference type="Proteomes" id="UP000548504">
    <property type="component" value="Unassembled WGS sequence"/>
</dbReference>
<dbReference type="GO" id="GO:0004888">
    <property type="term" value="F:transmembrane signaling receptor activity"/>
    <property type="evidence" value="ECO:0007669"/>
    <property type="project" value="InterPro"/>
</dbReference>
<evidence type="ECO:0000256" key="7">
    <source>
        <dbReference type="ARBA" id="ARBA00022989"/>
    </source>
</evidence>
<dbReference type="GO" id="GO:0007165">
    <property type="term" value="P:signal transduction"/>
    <property type="evidence" value="ECO:0007669"/>
    <property type="project" value="UniProtKB-KW"/>
</dbReference>
<evidence type="ECO:0000256" key="2">
    <source>
        <dbReference type="ARBA" id="ARBA00022475"/>
    </source>
</evidence>
<keyword evidence="4" id="KW-0145">Chemotaxis</keyword>
<comment type="caution">
    <text evidence="15">The sequence shown here is derived from an EMBL/GenBank/DDBJ whole genome shotgun (WGS) entry which is preliminary data.</text>
</comment>
<comment type="subcellular location">
    <subcellularLocation>
        <location evidence="1">Cell inner membrane</location>
        <topology evidence="1">Multi-pass membrane protein</topology>
    </subcellularLocation>
</comment>
<evidence type="ECO:0000256" key="11">
    <source>
        <dbReference type="PROSITE-ProRule" id="PRU00284"/>
    </source>
</evidence>
<proteinExistence type="inferred from homology"/>
<reference evidence="15 16" key="1">
    <citation type="submission" date="2020-08" db="EMBL/GenBank/DDBJ databases">
        <title>Emergence and comparative genomics analysis of Citrobacter in Fennec fox imported from North Africa to China.</title>
        <authorList>
            <person name="Zheng B."/>
        </authorList>
    </citation>
    <scope>NUCLEOTIDE SEQUENCE [LARGE SCALE GENOMIC DNA]</scope>
    <source>
        <strain evidence="15 16">FF141</strain>
    </source>
</reference>
<gene>
    <name evidence="15" type="ORF">H7I73_00290</name>
</gene>
<dbReference type="EMBL" id="JACLAG010000001">
    <property type="protein sequence ID" value="MBC2618080.1"/>
    <property type="molecule type" value="Genomic_DNA"/>
</dbReference>
<accession>A0A7X1EGR8</accession>
<dbReference type="InterPro" id="IPR003660">
    <property type="entry name" value="HAMP_dom"/>
</dbReference>
<evidence type="ECO:0000256" key="8">
    <source>
        <dbReference type="ARBA" id="ARBA00023136"/>
    </source>
</evidence>
<dbReference type="SMART" id="SM00283">
    <property type="entry name" value="MA"/>
    <property type="match status" value="1"/>
</dbReference>
<evidence type="ECO:0000256" key="5">
    <source>
        <dbReference type="ARBA" id="ARBA00022519"/>
    </source>
</evidence>
<name>A0A7X1EGR8_9ENTR</name>
<sequence length="527" mass="57699">MLKNMRIKTSLLLLLLVFTFMQFLSNGFELVDLKGNQKSTLLLHNIVKEQDSLHNVVGAVYKVRSVLDNIQLQDMAATQQTLRQVQDEIAYARKQFAIFWDIPGLTADDPQIGKIVRTAFEQQMNAEQKYVDKLNEAISNGSIVGTQTNANTEVLALRKNFDKEIERYYKSTMLVGKNIVEQTHVQFNASILKISLLLAVTVLIFILCNIWINRTIIRPLNIVSEHFSRIGKGDLSHPVKVPGNNEIGLLCLNLQHMQNGLRETVSTIRDGVESINIGMQEIASGNSDLSTRTEQQAAAVVETAASMEQISVTTKNNTDKSHQASAMTSESTEMALRGERLMSDMVEKIHLISRNAQSVNEISHVIDSIAFQTNILALNAAVEAARAGESGRGFAVVASEVRTLAQRSASSAKEISELVAKAAISVKEGVEIAESSGAMMADIAKAIRNINILMEDISGASGEQSSGIEQIRVAVTQMEQVTQQNASLVEEIAATTGSVEEQSAMLSQAVAVFQVDEKPQQGTQDKQ</sequence>
<dbReference type="SMART" id="SM00304">
    <property type="entry name" value="HAMP"/>
    <property type="match status" value="1"/>
</dbReference>
<keyword evidence="5" id="KW-0997">Cell inner membrane</keyword>
<dbReference type="InterPro" id="IPR004089">
    <property type="entry name" value="MCPsignal_dom"/>
</dbReference>
<evidence type="ECO:0000256" key="9">
    <source>
        <dbReference type="ARBA" id="ARBA00023224"/>
    </source>
</evidence>
<evidence type="ECO:0000259" key="13">
    <source>
        <dbReference type="PROSITE" id="PS50111"/>
    </source>
</evidence>
<dbReference type="Pfam" id="PF00015">
    <property type="entry name" value="MCPsignal"/>
    <property type="match status" value="1"/>
</dbReference>
<protein>
    <submittedName>
        <fullName evidence="15">HAMP domain-containing protein</fullName>
    </submittedName>
</protein>
<evidence type="ECO:0000313" key="16">
    <source>
        <dbReference type="Proteomes" id="UP000548504"/>
    </source>
</evidence>
<dbReference type="CDD" id="cd11386">
    <property type="entry name" value="MCP_signal"/>
    <property type="match status" value="1"/>
</dbReference>
<evidence type="ECO:0000259" key="14">
    <source>
        <dbReference type="PROSITE" id="PS50885"/>
    </source>
</evidence>
<dbReference type="Pfam" id="PF02203">
    <property type="entry name" value="TarH"/>
    <property type="match status" value="1"/>
</dbReference>
<keyword evidence="9 11" id="KW-0807">Transducer</keyword>
<dbReference type="GO" id="GO:0006935">
    <property type="term" value="P:chemotaxis"/>
    <property type="evidence" value="ECO:0007669"/>
    <property type="project" value="UniProtKB-KW"/>
</dbReference>
<evidence type="ECO:0000313" key="15">
    <source>
        <dbReference type="EMBL" id="MBC2618080.1"/>
    </source>
</evidence>
<dbReference type="Gene3D" id="1.20.120.30">
    <property type="entry name" value="Aspartate receptor, ligand-binding domain"/>
    <property type="match status" value="1"/>
</dbReference>
<keyword evidence="2" id="KW-1003">Cell membrane</keyword>
<dbReference type="Gene3D" id="1.10.287.950">
    <property type="entry name" value="Methyl-accepting chemotaxis protein"/>
    <property type="match status" value="1"/>
</dbReference>
<dbReference type="PANTHER" id="PTHR43531">
    <property type="entry name" value="PROTEIN ICFG"/>
    <property type="match status" value="1"/>
</dbReference>
<dbReference type="GO" id="GO:0005886">
    <property type="term" value="C:plasma membrane"/>
    <property type="evidence" value="ECO:0007669"/>
    <property type="project" value="UniProtKB-SubCell"/>
</dbReference>
<dbReference type="InterPro" id="IPR035440">
    <property type="entry name" value="4HB_MCP_dom_sf"/>
</dbReference>
<keyword evidence="8 12" id="KW-0472">Membrane</keyword>
<evidence type="ECO:0000256" key="3">
    <source>
        <dbReference type="ARBA" id="ARBA00022481"/>
    </source>
</evidence>
<dbReference type="InterPro" id="IPR003122">
    <property type="entry name" value="Tar_rcpt_lig-bd"/>
</dbReference>
<evidence type="ECO:0000256" key="6">
    <source>
        <dbReference type="ARBA" id="ARBA00022692"/>
    </source>
</evidence>